<reference evidence="1 2" key="1">
    <citation type="submission" date="2020-04" db="EMBL/GenBank/DDBJ databases">
        <authorList>
            <person name="Wallbank WR R."/>
            <person name="Pardo Diaz C."/>
            <person name="Kozak K."/>
            <person name="Martin S."/>
            <person name="Jiggins C."/>
            <person name="Moest M."/>
            <person name="Warren A I."/>
            <person name="Byers J.R.P. K."/>
            <person name="Montejo-Kovacevich G."/>
            <person name="Yen C E."/>
        </authorList>
    </citation>
    <scope>NUCLEOTIDE SEQUENCE [LARGE SCALE GENOMIC DNA]</scope>
</reference>
<dbReference type="OrthoDB" id="10443864at2759"/>
<dbReference type="AlphaFoldDB" id="A0A8S1ARZ5"/>
<comment type="caution">
    <text evidence="1">The sequence shown here is derived from an EMBL/GenBank/DDBJ whole genome shotgun (WGS) entry which is preliminary data.</text>
</comment>
<dbReference type="Proteomes" id="UP000494256">
    <property type="component" value="Unassembled WGS sequence"/>
</dbReference>
<proteinExistence type="predicted"/>
<name>A0A8S1ARZ5_ARCPL</name>
<sequence length="180" mass="19093">MFCRLSKYSAHSEDKCGNYYVVSDLKVERDVPYRWGGGRGARRTAHAFHARPLRAHLYLTLTLAILLPSRREKKTKEAAASGAASEIYGGAAPPGAVVSPNRARGFQEARCGRGLACTANIDYPLVVLLIGGRLTSPGGSSPALSALDPRELSTFAFPASISLIASSRTGLTVLSAVCTN</sequence>
<evidence type="ECO:0000313" key="2">
    <source>
        <dbReference type="Proteomes" id="UP000494256"/>
    </source>
</evidence>
<dbReference type="EMBL" id="CADEBD010000344">
    <property type="protein sequence ID" value="CAB3249382.1"/>
    <property type="molecule type" value="Genomic_DNA"/>
</dbReference>
<accession>A0A8S1ARZ5</accession>
<evidence type="ECO:0000313" key="1">
    <source>
        <dbReference type="EMBL" id="CAB3249382.1"/>
    </source>
</evidence>
<gene>
    <name evidence="1" type="ORF">APLA_LOCUS12838</name>
</gene>
<organism evidence="1 2">
    <name type="scientific">Arctia plantaginis</name>
    <name type="common">Wood tiger moth</name>
    <name type="synonym">Phalaena plantaginis</name>
    <dbReference type="NCBI Taxonomy" id="874455"/>
    <lineage>
        <taxon>Eukaryota</taxon>
        <taxon>Metazoa</taxon>
        <taxon>Ecdysozoa</taxon>
        <taxon>Arthropoda</taxon>
        <taxon>Hexapoda</taxon>
        <taxon>Insecta</taxon>
        <taxon>Pterygota</taxon>
        <taxon>Neoptera</taxon>
        <taxon>Endopterygota</taxon>
        <taxon>Lepidoptera</taxon>
        <taxon>Glossata</taxon>
        <taxon>Ditrysia</taxon>
        <taxon>Noctuoidea</taxon>
        <taxon>Erebidae</taxon>
        <taxon>Arctiinae</taxon>
        <taxon>Arctia</taxon>
    </lineage>
</organism>
<protein>
    <submittedName>
        <fullName evidence="1">Uncharacterized protein</fullName>
    </submittedName>
</protein>